<evidence type="ECO:0000313" key="9">
    <source>
        <dbReference type="Proteomes" id="UP001597018"/>
    </source>
</evidence>
<comment type="caution">
    <text evidence="8">The sequence shown here is derived from an EMBL/GenBank/DDBJ whole genome shotgun (WGS) entry which is preliminary data.</text>
</comment>
<dbReference type="InterPro" id="IPR038740">
    <property type="entry name" value="BioF2-like_GNAT_dom"/>
</dbReference>
<sequence>MFVSPPWLEAISRTYGFTPRARIAIESGGKPIGGFAWVHVVDVRGERLCSLPFSDWADPIASDYSTWRALTAGIFDENTPLSLRCLHSAVPAQDPRLLQTEQLAWHGTQLDAPLPDIHRRLSPGARRNIAAASRNGLSVVTDTGVEAMREFHRMQVLLRKHKYRMLAQPLEFFENIWARFRLADAVVTITARAGSEPIAAAVFLQWNDTLHYKFGSSLQDRLQLRPNDAIYWAGIRWAAERGLSLVDWGVSDLDQPGLLRFKRKYATDEKRVVVLRSAQGPKPGKSDVDVLLREITRLLTDESVSDDVTGAAGSVLYRLFC</sequence>
<dbReference type="GO" id="GO:0016746">
    <property type="term" value="F:acyltransferase activity"/>
    <property type="evidence" value="ECO:0007669"/>
    <property type="project" value="UniProtKB-KW"/>
</dbReference>
<keyword evidence="4" id="KW-0573">Peptidoglycan synthesis</keyword>
<dbReference type="RefSeq" id="WP_345600892.1">
    <property type="nucleotide sequence ID" value="NZ_BAABLT010000020.1"/>
</dbReference>
<gene>
    <name evidence="8" type="ORF">ACFQ16_10025</name>
</gene>
<comment type="similarity">
    <text evidence="1">Belongs to the FemABX family.</text>
</comment>
<dbReference type="InterPro" id="IPR050644">
    <property type="entry name" value="PG_Glycine_Bridge_Synth"/>
</dbReference>
<dbReference type="PROSITE" id="PS51191">
    <property type="entry name" value="FEMABX"/>
    <property type="match status" value="1"/>
</dbReference>
<keyword evidence="6" id="KW-0961">Cell wall biogenesis/degradation</keyword>
<evidence type="ECO:0000256" key="6">
    <source>
        <dbReference type="ARBA" id="ARBA00023316"/>
    </source>
</evidence>
<keyword evidence="2 8" id="KW-0808">Transferase</keyword>
<evidence type="ECO:0000313" key="8">
    <source>
        <dbReference type="EMBL" id="MFD0920078.1"/>
    </source>
</evidence>
<dbReference type="Gene3D" id="3.40.630.30">
    <property type="match status" value="1"/>
</dbReference>
<evidence type="ECO:0000259" key="7">
    <source>
        <dbReference type="Pfam" id="PF13480"/>
    </source>
</evidence>
<accession>A0ABW3FQH7</accession>
<proteinExistence type="inferred from homology"/>
<dbReference type="SUPFAM" id="SSF55729">
    <property type="entry name" value="Acyl-CoA N-acyltransferases (Nat)"/>
    <property type="match status" value="1"/>
</dbReference>
<keyword evidence="5 8" id="KW-0012">Acyltransferase</keyword>
<organism evidence="8 9">
    <name type="scientific">Saccharopolyspora rosea</name>
    <dbReference type="NCBI Taxonomy" id="524884"/>
    <lineage>
        <taxon>Bacteria</taxon>
        <taxon>Bacillati</taxon>
        <taxon>Actinomycetota</taxon>
        <taxon>Actinomycetes</taxon>
        <taxon>Pseudonocardiales</taxon>
        <taxon>Pseudonocardiaceae</taxon>
        <taxon>Saccharopolyspora</taxon>
    </lineage>
</organism>
<reference evidence="9" key="1">
    <citation type="journal article" date="2019" name="Int. J. Syst. Evol. Microbiol.">
        <title>The Global Catalogue of Microorganisms (GCM) 10K type strain sequencing project: providing services to taxonomists for standard genome sequencing and annotation.</title>
        <authorList>
            <consortium name="The Broad Institute Genomics Platform"/>
            <consortium name="The Broad Institute Genome Sequencing Center for Infectious Disease"/>
            <person name="Wu L."/>
            <person name="Ma J."/>
        </authorList>
    </citation>
    <scope>NUCLEOTIDE SEQUENCE [LARGE SCALE GENOMIC DNA]</scope>
    <source>
        <strain evidence="9">CCUG 56401</strain>
    </source>
</reference>
<evidence type="ECO:0000256" key="3">
    <source>
        <dbReference type="ARBA" id="ARBA00022960"/>
    </source>
</evidence>
<evidence type="ECO:0000256" key="2">
    <source>
        <dbReference type="ARBA" id="ARBA00022679"/>
    </source>
</evidence>
<dbReference type="InterPro" id="IPR003447">
    <property type="entry name" value="FEMABX"/>
</dbReference>
<evidence type="ECO:0000256" key="1">
    <source>
        <dbReference type="ARBA" id="ARBA00009943"/>
    </source>
</evidence>
<evidence type="ECO:0000256" key="5">
    <source>
        <dbReference type="ARBA" id="ARBA00023315"/>
    </source>
</evidence>
<dbReference type="PANTHER" id="PTHR36174:SF1">
    <property type="entry name" value="LIPID II:GLYCINE GLYCYLTRANSFERASE"/>
    <property type="match status" value="1"/>
</dbReference>
<dbReference type="EC" id="2.3.1.-" evidence="8"/>
<dbReference type="InterPro" id="IPR016181">
    <property type="entry name" value="Acyl_CoA_acyltransferase"/>
</dbReference>
<keyword evidence="9" id="KW-1185">Reference proteome</keyword>
<feature type="domain" description="BioF2-like acetyltransferase" evidence="7">
    <location>
        <begin position="126"/>
        <end position="253"/>
    </location>
</feature>
<name>A0ABW3FQH7_9PSEU</name>
<dbReference type="Proteomes" id="UP001597018">
    <property type="component" value="Unassembled WGS sequence"/>
</dbReference>
<dbReference type="EMBL" id="JBHTIW010000005">
    <property type="protein sequence ID" value="MFD0920078.1"/>
    <property type="molecule type" value="Genomic_DNA"/>
</dbReference>
<dbReference type="PANTHER" id="PTHR36174">
    <property type="entry name" value="LIPID II:GLYCINE GLYCYLTRANSFERASE"/>
    <property type="match status" value="1"/>
</dbReference>
<keyword evidence="3" id="KW-0133">Cell shape</keyword>
<evidence type="ECO:0000256" key="4">
    <source>
        <dbReference type="ARBA" id="ARBA00022984"/>
    </source>
</evidence>
<dbReference type="Pfam" id="PF13480">
    <property type="entry name" value="Acetyltransf_6"/>
    <property type="match status" value="1"/>
</dbReference>
<protein>
    <submittedName>
        <fullName evidence="8">GNAT family N-acetyltransferase</fullName>
        <ecNumber evidence="8">2.3.1.-</ecNumber>
    </submittedName>
</protein>